<proteinExistence type="predicted"/>
<evidence type="ECO:0000313" key="2">
    <source>
        <dbReference type="EMBL" id="KAF7369705.1"/>
    </source>
</evidence>
<reference evidence="2" key="1">
    <citation type="submission" date="2020-05" db="EMBL/GenBank/DDBJ databases">
        <title>Mycena genomes resolve the evolution of fungal bioluminescence.</title>
        <authorList>
            <person name="Tsai I.J."/>
        </authorList>
    </citation>
    <scope>NUCLEOTIDE SEQUENCE</scope>
    <source>
        <strain evidence="2">CCC161011</strain>
    </source>
</reference>
<gene>
    <name evidence="2" type="ORF">MVEN_00302000</name>
</gene>
<dbReference type="OrthoDB" id="2998909at2759"/>
<keyword evidence="1" id="KW-0732">Signal</keyword>
<feature type="signal peptide" evidence="1">
    <location>
        <begin position="1"/>
        <end position="20"/>
    </location>
</feature>
<dbReference type="Gene3D" id="2.60.20.10">
    <property type="entry name" value="Crystallins"/>
    <property type="match status" value="1"/>
</dbReference>
<evidence type="ECO:0000256" key="1">
    <source>
        <dbReference type="SAM" id="SignalP"/>
    </source>
</evidence>
<dbReference type="EMBL" id="JACAZI010000002">
    <property type="protein sequence ID" value="KAF7369705.1"/>
    <property type="molecule type" value="Genomic_DNA"/>
</dbReference>
<sequence length="117" mass="11946">MARFAALFCAIVAAATSATASVGPIKPAITFFTGIDFTGQSFTSFAGVPTGCIALDPPFFKNVSSVEIPTGVKCTLWNETQCGLVSGNSVSLPSGGTPNLTVQGFNDQAVAYQCLSA</sequence>
<dbReference type="AlphaFoldDB" id="A0A8H6YZ33"/>
<protein>
    <submittedName>
        <fullName evidence="2">Uncharacterized protein</fullName>
    </submittedName>
</protein>
<feature type="chain" id="PRO_5034635920" evidence="1">
    <location>
        <begin position="21"/>
        <end position="117"/>
    </location>
</feature>
<evidence type="ECO:0000313" key="3">
    <source>
        <dbReference type="Proteomes" id="UP000620124"/>
    </source>
</evidence>
<name>A0A8H6YZ33_9AGAR</name>
<organism evidence="2 3">
    <name type="scientific">Mycena venus</name>
    <dbReference type="NCBI Taxonomy" id="2733690"/>
    <lineage>
        <taxon>Eukaryota</taxon>
        <taxon>Fungi</taxon>
        <taxon>Dikarya</taxon>
        <taxon>Basidiomycota</taxon>
        <taxon>Agaricomycotina</taxon>
        <taxon>Agaricomycetes</taxon>
        <taxon>Agaricomycetidae</taxon>
        <taxon>Agaricales</taxon>
        <taxon>Marasmiineae</taxon>
        <taxon>Mycenaceae</taxon>
        <taxon>Mycena</taxon>
    </lineage>
</organism>
<accession>A0A8H6YZ33</accession>
<keyword evidence="3" id="KW-1185">Reference proteome</keyword>
<dbReference type="Proteomes" id="UP000620124">
    <property type="component" value="Unassembled WGS sequence"/>
</dbReference>
<comment type="caution">
    <text evidence="2">The sequence shown here is derived from an EMBL/GenBank/DDBJ whole genome shotgun (WGS) entry which is preliminary data.</text>
</comment>